<dbReference type="Gene3D" id="1.25.10.10">
    <property type="entry name" value="Leucine-rich Repeat Variant"/>
    <property type="match status" value="1"/>
</dbReference>
<dbReference type="InterPro" id="IPR011989">
    <property type="entry name" value="ARM-like"/>
</dbReference>
<accession>A0A9P7FD48</accession>
<name>A0A9P7FD48_9AGAM</name>
<dbReference type="GeneID" id="64693244"/>
<protein>
    <submittedName>
        <fullName evidence="1">Uncharacterized protein</fullName>
    </submittedName>
</protein>
<comment type="caution">
    <text evidence="1">The sequence shown here is derived from an EMBL/GenBank/DDBJ whole genome shotgun (WGS) entry which is preliminary data.</text>
</comment>
<dbReference type="RefSeq" id="XP_041296669.1">
    <property type="nucleotide sequence ID" value="XM_041430985.1"/>
</dbReference>
<proteinExistence type="predicted"/>
<dbReference type="OrthoDB" id="79687at2759"/>
<feature type="non-terminal residue" evidence="1">
    <location>
        <position position="1"/>
    </location>
</feature>
<reference evidence="1" key="1">
    <citation type="journal article" date="2020" name="New Phytol.">
        <title>Comparative genomics reveals dynamic genome evolution in host specialist ectomycorrhizal fungi.</title>
        <authorList>
            <person name="Lofgren L.A."/>
            <person name="Nguyen N.H."/>
            <person name="Vilgalys R."/>
            <person name="Ruytinx J."/>
            <person name="Liao H.L."/>
            <person name="Branco S."/>
            <person name="Kuo A."/>
            <person name="LaButti K."/>
            <person name="Lipzen A."/>
            <person name="Andreopoulos W."/>
            <person name="Pangilinan J."/>
            <person name="Riley R."/>
            <person name="Hundley H."/>
            <person name="Na H."/>
            <person name="Barry K."/>
            <person name="Grigoriev I.V."/>
            <person name="Stajich J.E."/>
            <person name="Kennedy P.G."/>
        </authorList>
    </citation>
    <scope>NUCLEOTIDE SEQUENCE</scope>
    <source>
        <strain evidence="1">FC423</strain>
    </source>
</reference>
<dbReference type="EMBL" id="JABBWM010000009">
    <property type="protein sequence ID" value="KAG2114721.1"/>
    <property type="molecule type" value="Genomic_DNA"/>
</dbReference>
<sequence length="55" mass="6353">KEKFSFMHGLTGVLDRFSEGLCTWKILPSLLEEVRVLSLFPIQAAELMVRRFVGR</sequence>
<keyword evidence="2" id="KW-1185">Reference proteome</keyword>
<dbReference type="Proteomes" id="UP000823399">
    <property type="component" value="Unassembled WGS sequence"/>
</dbReference>
<evidence type="ECO:0000313" key="2">
    <source>
        <dbReference type="Proteomes" id="UP000823399"/>
    </source>
</evidence>
<gene>
    <name evidence="1" type="ORF">F5147DRAFT_570285</name>
</gene>
<evidence type="ECO:0000313" key="1">
    <source>
        <dbReference type="EMBL" id="KAG2114721.1"/>
    </source>
</evidence>
<organism evidence="1 2">
    <name type="scientific">Suillus discolor</name>
    <dbReference type="NCBI Taxonomy" id="1912936"/>
    <lineage>
        <taxon>Eukaryota</taxon>
        <taxon>Fungi</taxon>
        <taxon>Dikarya</taxon>
        <taxon>Basidiomycota</taxon>
        <taxon>Agaricomycotina</taxon>
        <taxon>Agaricomycetes</taxon>
        <taxon>Agaricomycetidae</taxon>
        <taxon>Boletales</taxon>
        <taxon>Suillineae</taxon>
        <taxon>Suillaceae</taxon>
        <taxon>Suillus</taxon>
    </lineage>
</organism>
<dbReference type="AlphaFoldDB" id="A0A9P7FD48"/>